<keyword evidence="2 7" id="KW-0479">Metal-binding</keyword>
<accession>A0A8J7VZ63</accession>
<dbReference type="InterPro" id="IPR029065">
    <property type="entry name" value="Enolase_C-like"/>
</dbReference>
<feature type="active site" description="Proton acceptor; specific for (R)-substrate epimerization" evidence="5">
    <location>
        <position position="161"/>
    </location>
</feature>
<keyword evidence="3 7" id="KW-0460">Magnesium</keyword>
<comment type="caution">
    <text evidence="10">The sequence shown here is derived from an EMBL/GenBank/DDBJ whole genome shotgun (WGS) entry which is preliminary data.</text>
</comment>
<name>A0A8J7VZ63_9FIRM</name>
<dbReference type="GO" id="GO:0000287">
    <property type="term" value="F:magnesium ion binding"/>
    <property type="evidence" value="ECO:0007669"/>
    <property type="project" value="UniProtKB-ARBA"/>
</dbReference>
<dbReference type="InterPro" id="IPR013341">
    <property type="entry name" value="Mandelate_racemase_N_dom"/>
</dbReference>
<dbReference type="SMART" id="SM00922">
    <property type="entry name" value="MR_MLE"/>
    <property type="match status" value="1"/>
</dbReference>
<dbReference type="EC" id="5.1.1.-" evidence="8"/>
<gene>
    <name evidence="10" type="ORF">KCX82_08060</name>
</gene>
<dbReference type="EMBL" id="JAGSND010000004">
    <property type="protein sequence ID" value="MBR0597822.1"/>
    <property type="molecule type" value="Genomic_DNA"/>
</dbReference>
<dbReference type="Pfam" id="PF13378">
    <property type="entry name" value="MR_MLE_C"/>
    <property type="match status" value="1"/>
</dbReference>
<evidence type="ECO:0000256" key="4">
    <source>
        <dbReference type="ARBA" id="ARBA00023235"/>
    </source>
</evidence>
<feature type="active site" description="Proton acceptor; specific for (S)-substrate epimerization" evidence="5">
    <location>
        <position position="266"/>
    </location>
</feature>
<dbReference type="FunFam" id="3.30.390.10:FF:000009">
    <property type="entry name" value="Hydrophobic dipeptide epimerase"/>
    <property type="match status" value="1"/>
</dbReference>
<evidence type="ECO:0000313" key="10">
    <source>
        <dbReference type="EMBL" id="MBR0597822.1"/>
    </source>
</evidence>
<dbReference type="Gene3D" id="3.30.390.10">
    <property type="entry name" value="Enolase-like, N-terminal domain"/>
    <property type="match status" value="1"/>
</dbReference>
<dbReference type="Pfam" id="PF02746">
    <property type="entry name" value="MR_MLE_N"/>
    <property type="match status" value="1"/>
</dbReference>
<dbReference type="AlphaFoldDB" id="A0A8J7VZ63"/>
<evidence type="ECO:0000256" key="1">
    <source>
        <dbReference type="ARBA" id="ARBA00008031"/>
    </source>
</evidence>
<dbReference type="InterPro" id="IPR013342">
    <property type="entry name" value="Mandelate_racemase_C"/>
</dbReference>
<dbReference type="InterPro" id="IPR029017">
    <property type="entry name" value="Enolase-like_N"/>
</dbReference>
<sequence>MKIQDIEIKHISISLKKPFKTALRRVDSAENTVVIIHADDGQTGFGEAPPTAVITGDTNESVVAAIKLMRKSLIGMDIDCLDNIMYHIDGSCLNNTSAKAAVDMAVYDLAAKSCGKPLYKYLGGYRNCVETDLTISLNEPDEMCKDSMEAVSQGFRALKLKVGLDPEKDIERVSAVREAVGKQIKLRLDANQGWRPKEAVRVIRTLEDKGLDIELVEQPVNAADIGGMQFVTNQVSTPIMADESIFSPADALRILQIRAADILNIKLMKCGGIHNALKINAIAETYGVECMLGSMIESKISLTAATHLASAKKNITRVDLDAAILLSEDPVLGGLRKEIPRFYPGDASGLGIFGIRDLKDVK</sequence>
<organism evidence="10 11">
    <name type="scientific">Sinanaerobacter chloroacetimidivorans</name>
    <dbReference type="NCBI Taxonomy" id="2818044"/>
    <lineage>
        <taxon>Bacteria</taxon>
        <taxon>Bacillati</taxon>
        <taxon>Bacillota</taxon>
        <taxon>Clostridia</taxon>
        <taxon>Peptostreptococcales</taxon>
        <taxon>Anaerovoracaceae</taxon>
        <taxon>Sinanaerobacter</taxon>
    </lineage>
</organism>
<dbReference type="Proteomes" id="UP000675664">
    <property type="component" value="Unassembled WGS sequence"/>
</dbReference>
<dbReference type="SFLD" id="SFLDF00009">
    <property type="entry name" value="o-succinylbenzoate_synthase"/>
    <property type="match status" value="1"/>
</dbReference>
<dbReference type="Gene3D" id="3.20.20.120">
    <property type="entry name" value="Enolase-like C-terminal domain"/>
    <property type="match status" value="1"/>
</dbReference>
<dbReference type="SFLD" id="SFLDG00180">
    <property type="entry name" value="muconate_cycloisomerase"/>
    <property type="match status" value="2"/>
</dbReference>
<proteinExistence type="inferred from homology"/>
<dbReference type="RefSeq" id="WP_227017950.1">
    <property type="nucleotide sequence ID" value="NZ_JAGSND010000004.1"/>
</dbReference>
<comment type="cofactor">
    <cofactor evidence="7 8">
        <name>Mg(2+)</name>
        <dbReference type="ChEBI" id="CHEBI:18420"/>
    </cofactor>
    <text evidence="7 8">Binds 1 Mg(2+) ion per subunit.</text>
</comment>
<evidence type="ECO:0000256" key="6">
    <source>
        <dbReference type="PIRSR" id="PIRSR634603-2"/>
    </source>
</evidence>
<dbReference type="InterPro" id="IPR036849">
    <property type="entry name" value="Enolase-like_C_sf"/>
</dbReference>
<evidence type="ECO:0000256" key="5">
    <source>
        <dbReference type="PIRSR" id="PIRSR634603-1"/>
    </source>
</evidence>
<dbReference type="PANTHER" id="PTHR48073:SF2">
    <property type="entry name" value="O-SUCCINYLBENZOATE SYNTHASE"/>
    <property type="match status" value="1"/>
</dbReference>
<dbReference type="SUPFAM" id="SSF51604">
    <property type="entry name" value="Enolase C-terminal domain-like"/>
    <property type="match status" value="1"/>
</dbReference>
<keyword evidence="11" id="KW-1185">Reference proteome</keyword>
<feature type="binding site" evidence="6">
    <location>
        <position position="319"/>
    </location>
    <ligand>
        <name>substrate</name>
    </ligand>
</feature>
<keyword evidence="4 8" id="KW-0413">Isomerase</keyword>
<feature type="binding site" evidence="7">
    <location>
        <position position="242"/>
    </location>
    <ligand>
        <name>Mg(2+)</name>
        <dbReference type="ChEBI" id="CHEBI:18420"/>
    </ligand>
</feature>
<reference evidence="10" key="1">
    <citation type="submission" date="2021-04" db="EMBL/GenBank/DDBJ databases">
        <title>Sinoanaerobacter chloroacetimidivorans sp. nov., an obligate anaerobic bacterium isolated from anaerobic sludge.</title>
        <authorList>
            <person name="Bao Y."/>
        </authorList>
    </citation>
    <scope>NUCLEOTIDE SEQUENCE</scope>
    <source>
        <strain evidence="10">BAD-6</strain>
    </source>
</reference>
<dbReference type="PANTHER" id="PTHR48073">
    <property type="entry name" value="O-SUCCINYLBENZOATE SYNTHASE-RELATED"/>
    <property type="match status" value="1"/>
</dbReference>
<dbReference type="GO" id="GO:0016855">
    <property type="term" value="F:racemase and epimerase activity, acting on amino acids and derivatives"/>
    <property type="evidence" value="ECO:0007669"/>
    <property type="project" value="UniProtKB-UniRule"/>
</dbReference>
<feature type="binding site" evidence="7">
    <location>
        <position position="189"/>
    </location>
    <ligand>
        <name>Mg(2+)</name>
        <dbReference type="ChEBI" id="CHEBI:18420"/>
    </ligand>
</feature>
<dbReference type="SFLD" id="SFLDF00010">
    <property type="entry name" value="dipeptide_epimerase"/>
    <property type="match status" value="1"/>
</dbReference>
<feature type="binding site" evidence="7">
    <location>
        <position position="217"/>
    </location>
    <ligand>
        <name>Mg(2+)</name>
        <dbReference type="ChEBI" id="CHEBI:18420"/>
    </ligand>
</feature>
<feature type="binding site" evidence="6">
    <location>
        <position position="294"/>
    </location>
    <ligand>
        <name>substrate</name>
    </ligand>
</feature>
<evidence type="ECO:0000256" key="7">
    <source>
        <dbReference type="PIRSR" id="PIRSR634603-3"/>
    </source>
</evidence>
<feature type="binding site" evidence="6">
    <location>
        <position position="24"/>
    </location>
    <ligand>
        <name>substrate</name>
    </ligand>
</feature>
<feature type="binding site" evidence="6">
    <location>
        <position position="296"/>
    </location>
    <ligand>
        <name>substrate</name>
    </ligand>
</feature>
<dbReference type="SFLD" id="SFLDS00001">
    <property type="entry name" value="Enolase"/>
    <property type="match status" value="2"/>
</dbReference>
<evidence type="ECO:0000259" key="9">
    <source>
        <dbReference type="SMART" id="SM00922"/>
    </source>
</evidence>
<feature type="binding site" evidence="6">
    <location>
        <position position="134"/>
    </location>
    <ligand>
        <name>substrate</name>
    </ligand>
</feature>
<protein>
    <recommendedName>
        <fullName evidence="8">Dipeptide epimerase</fullName>
        <ecNumber evidence="8">5.1.1.-</ecNumber>
    </recommendedName>
</protein>
<feature type="binding site" evidence="6">
    <location>
        <position position="159"/>
    </location>
    <ligand>
        <name>substrate</name>
    </ligand>
</feature>
<dbReference type="SUPFAM" id="SSF54826">
    <property type="entry name" value="Enolase N-terminal domain-like"/>
    <property type="match status" value="1"/>
</dbReference>
<feature type="binding site" evidence="6">
    <location>
        <position position="321"/>
    </location>
    <ligand>
        <name>substrate</name>
    </ligand>
</feature>
<dbReference type="GO" id="GO:0006518">
    <property type="term" value="P:peptide metabolic process"/>
    <property type="evidence" value="ECO:0007669"/>
    <property type="project" value="UniProtKB-ARBA"/>
</dbReference>
<dbReference type="CDD" id="cd03319">
    <property type="entry name" value="L-Ala-DL-Glu_epimerase"/>
    <property type="match status" value="1"/>
</dbReference>
<dbReference type="InterPro" id="IPR034603">
    <property type="entry name" value="Dipeptide_epimerase"/>
</dbReference>
<reference evidence="10" key="2">
    <citation type="submission" date="2021-04" db="EMBL/GenBank/DDBJ databases">
        <authorList>
            <person name="Liu J."/>
        </authorList>
    </citation>
    <scope>NUCLEOTIDE SEQUENCE</scope>
    <source>
        <strain evidence="10">BAD-6</strain>
    </source>
</reference>
<evidence type="ECO:0000313" key="11">
    <source>
        <dbReference type="Proteomes" id="UP000675664"/>
    </source>
</evidence>
<evidence type="ECO:0000256" key="8">
    <source>
        <dbReference type="RuleBase" id="RU366006"/>
    </source>
</evidence>
<feature type="domain" description="Mandelate racemase/muconate lactonizing enzyme C-terminal" evidence="9">
    <location>
        <begin position="140"/>
        <end position="238"/>
    </location>
</feature>
<comment type="similarity">
    <text evidence="1 8">Belongs to the mandelate racemase/muconate lactonizing enzyme family.</text>
</comment>
<evidence type="ECO:0000256" key="2">
    <source>
        <dbReference type="ARBA" id="ARBA00022723"/>
    </source>
</evidence>
<evidence type="ECO:0000256" key="3">
    <source>
        <dbReference type="ARBA" id="ARBA00022842"/>
    </source>
</evidence>